<keyword evidence="2" id="KW-0611">Plant defense</keyword>
<keyword evidence="1" id="KW-0677">Repeat</keyword>
<dbReference type="Pfam" id="PF23559">
    <property type="entry name" value="WHD_DRP"/>
    <property type="match status" value="1"/>
</dbReference>
<proteinExistence type="predicted"/>
<dbReference type="KEGG" id="mcha:111014641"/>
<dbReference type="GeneID" id="111014641"/>
<dbReference type="RefSeq" id="XP_022145125.1">
    <property type="nucleotide sequence ID" value="XM_022289433.1"/>
</dbReference>
<dbReference type="SUPFAM" id="SSF52058">
    <property type="entry name" value="L domain-like"/>
    <property type="match status" value="1"/>
</dbReference>
<feature type="domain" description="Disease resistance protein winged helix" evidence="3">
    <location>
        <begin position="38"/>
        <end position="111"/>
    </location>
</feature>
<dbReference type="InterPro" id="IPR032675">
    <property type="entry name" value="LRR_dom_sf"/>
</dbReference>
<dbReference type="Pfam" id="PF25019">
    <property type="entry name" value="LRR_R13L1-DRL21"/>
    <property type="match status" value="1"/>
</dbReference>
<reference evidence="6" key="1">
    <citation type="submission" date="2025-08" db="UniProtKB">
        <authorList>
            <consortium name="RefSeq"/>
        </authorList>
    </citation>
    <scope>IDENTIFICATION</scope>
    <source>
        <strain evidence="6">OHB3-1</strain>
    </source>
</reference>
<keyword evidence="5" id="KW-1185">Reference proteome</keyword>
<dbReference type="InterPro" id="IPR036388">
    <property type="entry name" value="WH-like_DNA-bd_sf"/>
</dbReference>
<feature type="domain" description="R13L1/DRL21-like LRR repeat region" evidence="4">
    <location>
        <begin position="278"/>
        <end position="403"/>
    </location>
</feature>
<dbReference type="Gene3D" id="1.10.10.10">
    <property type="entry name" value="Winged helix-like DNA-binding domain superfamily/Winged helix DNA-binding domain"/>
    <property type="match status" value="1"/>
</dbReference>
<dbReference type="GO" id="GO:0006952">
    <property type="term" value="P:defense response"/>
    <property type="evidence" value="ECO:0007669"/>
    <property type="project" value="UniProtKB-KW"/>
</dbReference>
<dbReference type="InterPro" id="IPR056789">
    <property type="entry name" value="LRR_R13L1-DRL21"/>
</dbReference>
<protein>
    <submittedName>
        <fullName evidence="6">Disease resistance RPP13-like protein 1</fullName>
    </submittedName>
</protein>
<evidence type="ECO:0000313" key="6">
    <source>
        <dbReference type="RefSeq" id="XP_022145125.1"/>
    </source>
</evidence>
<evidence type="ECO:0000256" key="1">
    <source>
        <dbReference type="ARBA" id="ARBA00022737"/>
    </source>
</evidence>
<dbReference type="AlphaFoldDB" id="A0A6J1CTK8"/>
<evidence type="ECO:0000256" key="2">
    <source>
        <dbReference type="ARBA" id="ARBA00022821"/>
    </source>
</evidence>
<accession>A0A6J1CTK8</accession>
<name>A0A6J1CTK8_MOMCH</name>
<organism evidence="5 6">
    <name type="scientific">Momordica charantia</name>
    <name type="common">Bitter gourd</name>
    <name type="synonym">Balsam pear</name>
    <dbReference type="NCBI Taxonomy" id="3673"/>
    <lineage>
        <taxon>Eukaryota</taxon>
        <taxon>Viridiplantae</taxon>
        <taxon>Streptophyta</taxon>
        <taxon>Embryophyta</taxon>
        <taxon>Tracheophyta</taxon>
        <taxon>Spermatophyta</taxon>
        <taxon>Magnoliopsida</taxon>
        <taxon>eudicotyledons</taxon>
        <taxon>Gunneridae</taxon>
        <taxon>Pentapetalae</taxon>
        <taxon>rosids</taxon>
        <taxon>fabids</taxon>
        <taxon>Cucurbitales</taxon>
        <taxon>Cucurbitaceae</taxon>
        <taxon>Momordiceae</taxon>
        <taxon>Momordica</taxon>
    </lineage>
</organism>
<evidence type="ECO:0000259" key="4">
    <source>
        <dbReference type="Pfam" id="PF25019"/>
    </source>
</evidence>
<dbReference type="PANTHER" id="PTHR47186:SF18">
    <property type="entry name" value="RX N-TERMINAL DOMAIN-CONTAINING PROTEIN"/>
    <property type="match status" value="1"/>
</dbReference>
<dbReference type="Proteomes" id="UP000504603">
    <property type="component" value="Unplaced"/>
</dbReference>
<evidence type="ECO:0000259" key="3">
    <source>
        <dbReference type="Pfam" id="PF23559"/>
    </source>
</evidence>
<dbReference type="Gene3D" id="3.80.10.10">
    <property type="entry name" value="Ribonuclease Inhibitor"/>
    <property type="match status" value="1"/>
</dbReference>
<evidence type="ECO:0000313" key="5">
    <source>
        <dbReference type="Proteomes" id="UP000504603"/>
    </source>
</evidence>
<dbReference type="PANTHER" id="PTHR47186">
    <property type="entry name" value="LEUCINE-RICH REPEAT-CONTAINING PROTEIN 57"/>
    <property type="match status" value="1"/>
</dbReference>
<dbReference type="InterPro" id="IPR058922">
    <property type="entry name" value="WHD_DRP"/>
</dbReference>
<gene>
    <name evidence="6" type="primary">LOC111014641</name>
</gene>
<sequence length="499" mass="57350">MISISLQDGDLVLSILKLSVDRLPSFLLNQCFAYCSNFSKGFKFQKEELIQMWMAQGFIIQPQDGRNLVIEDIGDKYFNIVLSRSLFQDVVKDERGRITHCKMHDLIYEIACTISHSKKLHSGHANLLEEGSCTNWSRKSVVNLRTFICDGQMLHEMIHDRITNCFRLRVLILNSSVQNLPDSIGKMKHLRYLDISDSKIKEIRYSFSLLYNLQTLKLGRSTKNLPNNLSKLVSLRHLQFPILNFTEKTKQMPPHLSRLTQLQTLSGFVVGFENGCKIEELGPLKNLKGRLELSNLEHIKSKEEAMTSKLVEKKNLNELLFEWDLHILREGSINNNNDLEVLEGLQPHQSLQFLSIKNFAGQFLPSGIFVENLVVIHLRHCERCEILPMLGQLSNLEELNISSLNRVRSIGNEFYGNDATHLALFPKLKKFVLSQMYSLEQWEELVVASNDAIFPRLEDLNIRGCPKLTSIPNIFGSSSHAGVRNFRSLHIYGCEYLWM</sequence>
<dbReference type="OrthoDB" id="5279713at2759"/>